<dbReference type="EMBL" id="AVOT02000318">
    <property type="protein sequence ID" value="MBW0462278.1"/>
    <property type="molecule type" value="Genomic_DNA"/>
</dbReference>
<evidence type="ECO:0000259" key="2">
    <source>
        <dbReference type="PROSITE" id="PS50994"/>
    </source>
</evidence>
<dbReference type="OrthoDB" id="3240190at2759"/>
<gene>
    <name evidence="3" type="ORF">O181_001993</name>
</gene>
<evidence type="ECO:0000256" key="1">
    <source>
        <dbReference type="ARBA" id="ARBA00022884"/>
    </source>
</evidence>
<proteinExistence type="predicted"/>
<organism evidence="3 4">
    <name type="scientific">Austropuccinia psidii MF-1</name>
    <dbReference type="NCBI Taxonomy" id="1389203"/>
    <lineage>
        <taxon>Eukaryota</taxon>
        <taxon>Fungi</taxon>
        <taxon>Dikarya</taxon>
        <taxon>Basidiomycota</taxon>
        <taxon>Pucciniomycotina</taxon>
        <taxon>Pucciniomycetes</taxon>
        <taxon>Pucciniales</taxon>
        <taxon>Sphaerophragmiaceae</taxon>
        <taxon>Austropuccinia</taxon>
    </lineage>
</organism>
<sequence length="146" mass="16790">MDTVLLLWNDIISTCGVPKIFISDREPKLRSELWTNLSDMLCTKLSFSTAYHPQTDGLAKRMIQTMENIIRIFCAYGMEYKEHEGYTHDCITLIEEVRLAYNTSQNSTPGKSPSLVEKGWNPLLSVDHLKKDLLTIHPTARDFHDM</sequence>
<feature type="domain" description="Integrase catalytic" evidence="2">
    <location>
        <begin position="1"/>
        <end position="121"/>
    </location>
</feature>
<dbReference type="AlphaFoldDB" id="A0A9Q3GC77"/>
<comment type="caution">
    <text evidence="3">The sequence shown here is derived from an EMBL/GenBank/DDBJ whole genome shotgun (WGS) entry which is preliminary data.</text>
</comment>
<name>A0A9Q3GC77_9BASI</name>
<dbReference type="Proteomes" id="UP000765509">
    <property type="component" value="Unassembled WGS sequence"/>
</dbReference>
<evidence type="ECO:0000313" key="4">
    <source>
        <dbReference type="Proteomes" id="UP000765509"/>
    </source>
</evidence>
<dbReference type="PANTHER" id="PTHR37984:SF15">
    <property type="entry name" value="INTEGRASE CATALYTIC DOMAIN-CONTAINING PROTEIN"/>
    <property type="match status" value="1"/>
</dbReference>
<keyword evidence="1" id="KW-0694">RNA-binding</keyword>
<dbReference type="PANTHER" id="PTHR37984">
    <property type="entry name" value="PROTEIN CBG26694"/>
    <property type="match status" value="1"/>
</dbReference>
<dbReference type="Gene3D" id="3.30.420.10">
    <property type="entry name" value="Ribonuclease H-like superfamily/Ribonuclease H"/>
    <property type="match status" value="1"/>
</dbReference>
<protein>
    <recommendedName>
        <fullName evidence="2">Integrase catalytic domain-containing protein</fullName>
    </recommendedName>
</protein>
<dbReference type="InterPro" id="IPR036397">
    <property type="entry name" value="RNaseH_sf"/>
</dbReference>
<keyword evidence="4" id="KW-1185">Reference proteome</keyword>
<dbReference type="InterPro" id="IPR012337">
    <property type="entry name" value="RNaseH-like_sf"/>
</dbReference>
<dbReference type="GO" id="GO:0005634">
    <property type="term" value="C:nucleus"/>
    <property type="evidence" value="ECO:0007669"/>
    <property type="project" value="UniProtKB-ARBA"/>
</dbReference>
<dbReference type="GO" id="GO:0003723">
    <property type="term" value="F:RNA binding"/>
    <property type="evidence" value="ECO:0007669"/>
    <property type="project" value="UniProtKB-KW"/>
</dbReference>
<reference evidence="3" key="1">
    <citation type="submission" date="2021-03" db="EMBL/GenBank/DDBJ databases">
        <title>Draft genome sequence of rust myrtle Austropuccinia psidii MF-1, a brazilian biotype.</title>
        <authorList>
            <person name="Quecine M.C."/>
            <person name="Pachon D.M.R."/>
            <person name="Bonatelli M.L."/>
            <person name="Correr F.H."/>
            <person name="Franceschini L.M."/>
            <person name="Leite T.F."/>
            <person name="Margarido G.R.A."/>
            <person name="Almeida C.A."/>
            <person name="Ferrarezi J.A."/>
            <person name="Labate C.A."/>
        </authorList>
    </citation>
    <scope>NUCLEOTIDE SEQUENCE</scope>
    <source>
        <strain evidence="3">MF-1</strain>
    </source>
</reference>
<dbReference type="PROSITE" id="PS50994">
    <property type="entry name" value="INTEGRASE"/>
    <property type="match status" value="1"/>
</dbReference>
<dbReference type="SUPFAM" id="SSF53098">
    <property type="entry name" value="Ribonuclease H-like"/>
    <property type="match status" value="1"/>
</dbReference>
<evidence type="ECO:0000313" key="3">
    <source>
        <dbReference type="EMBL" id="MBW0462278.1"/>
    </source>
</evidence>
<dbReference type="InterPro" id="IPR050951">
    <property type="entry name" value="Retrovirus_Pol_polyprotein"/>
</dbReference>
<dbReference type="GO" id="GO:0015074">
    <property type="term" value="P:DNA integration"/>
    <property type="evidence" value="ECO:0007669"/>
    <property type="project" value="InterPro"/>
</dbReference>
<accession>A0A9Q3GC77</accession>
<dbReference type="InterPro" id="IPR001584">
    <property type="entry name" value="Integrase_cat-core"/>
</dbReference>